<feature type="domain" description="Cyclophilin-like" evidence="1">
    <location>
        <begin position="64"/>
        <end position="135"/>
    </location>
</feature>
<gene>
    <name evidence="2" type="ORF">CLOSYM_03978</name>
</gene>
<dbReference type="Pfam" id="PF18050">
    <property type="entry name" value="Cyclophil_like2"/>
    <property type="match status" value="1"/>
</dbReference>
<sequence length="153" mass="17320">MRYGTRAENINFKKERKKVIMANKKVEIMIDDVRLVAELYVDDAPIICNMILNNPGQRAIIQHAKLNGQLFFGTLPYACGFENQCRGGDLKTFDLAYYPPRNQLCFLYGVGTDEPLPISRIGRIVEGMEAMQVVGIKNWLKQGSMMTITGEVE</sequence>
<evidence type="ECO:0000313" key="3">
    <source>
        <dbReference type="Proteomes" id="UP000016491"/>
    </source>
</evidence>
<comment type="caution">
    <text evidence="2">The sequence shown here is derived from an EMBL/GenBank/DDBJ whole genome shotgun (WGS) entry which is preliminary data.</text>
</comment>
<proteinExistence type="predicted"/>
<dbReference type="InterPro" id="IPR029000">
    <property type="entry name" value="Cyclophilin-like_dom_sf"/>
</dbReference>
<dbReference type="InterPro" id="IPR041183">
    <property type="entry name" value="Cyclophilin-like"/>
</dbReference>
<protein>
    <recommendedName>
        <fullName evidence="1">Cyclophilin-like domain-containing protein</fullName>
    </recommendedName>
</protein>
<dbReference type="SUPFAM" id="SSF50891">
    <property type="entry name" value="Cyclophilin-like"/>
    <property type="match status" value="1"/>
</dbReference>
<name>A0ABC9TSY7_CLOSY</name>
<dbReference type="EMBL" id="AWSU01000324">
    <property type="protein sequence ID" value="ERI74455.1"/>
    <property type="molecule type" value="Genomic_DNA"/>
</dbReference>
<organism evidence="2 3">
    <name type="scientific">[Clostridium] symbiosum ATCC 14940</name>
    <dbReference type="NCBI Taxonomy" id="411472"/>
    <lineage>
        <taxon>Bacteria</taxon>
        <taxon>Bacillati</taxon>
        <taxon>Bacillota</taxon>
        <taxon>Clostridia</taxon>
        <taxon>Lachnospirales</taxon>
        <taxon>Lachnospiraceae</taxon>
        <taxon>Otoolea</taxon>
    </lineage>
</organism>
<dbReference type="Gene3D" id="2.40.100.20">
    <property type="match status" value="1"/>
</dbReference>
<evidence type="ECO:0000313" key="2">
    <source>
        <dbReference type="EMBL" id="ERI74455.1"/>
    </source>
</evidence>
<dbReference type="Proteomes" id="UP000016491">
    <property type="component" value="Unassembled WGS sequence"/>
</dbReference>
<accession>A0ABC9TSY7</accession>
<evidence type="ECO:0000259" key="1">
    <source>
        <dbReference type="Pfam" id="PF18050"/>
    </source>
</evidence>
<dbReference type="AlphaFoldDB" id="A0ABC9TSY7"/>
<reference evidence="2 3" key="1">
    <citation type="submission" date="2013-07" db="EMBL/GenBank/DDBJ databases">
        <authorList>
            <person name="Weinstock G."/>
            <person name="Sodergren E."/>
            <person name="Wylie T."/>
            <person name="Fulton L."/>
            <person name="Fulton R."/>
            <person name="Fronick C."/>
            <person name="O'Laughlin M."/>
            <person name="Godfrey J."/>
            <person name="Miner T."/>
            <person name="Herter B."/>
            <person name="Appelbaum E."/>
            <person name="Cordes M."/>
            <person name="Lek S."/>
            <person name="Wollam A."/>
            <person name="Pepin K.H."/>
            <person name="Palsikar V.B."/>
            <person name="Mitreva M."/>
            <person name="Wilson R.K."/>
        </authorList>
    </citation>
    <scope>NUCLEOTIDE SEQUENCE [LARGE SCALE GENOMIC DNA]</scope>
    <source>
        <strain evidence="2 3">ATCC 14940</strain>
    </source>
</reference>